<dbReference type="PANTHER" id="PTHR10758:SF1">
    <property type="entry name" value="COP9 SIGNALOSOME COMPLEX SUBUNIT 3"/>
    <property type="match status" value="1"/>
</dbReference>
<reference evidence="10 11" key="1">
    <citation type="submission" date="2019-09" db="EMBL/GenBank/DDBJ databases">
        <authorList>
            <consortium name="DOE Joint Genome Institute"/>
            <person name="Mondo S.J."/>
            <person name="Navarro-Mendoza M.I."/>
            <person name="Perez-Arques C."/>
            <person name="Panchal S."/>
            <person name="Nicolas F.E."/>
            <person name="Ganguly P."/>
            <person name="Pangilinan J."/>
            <person name="Grigoriev I."/>
            <person name="Heitman J."/>
            <person name="Sanya K."/>
            <person name="Garre V."/>
        </authorList>
    </citation>
    <scope>NUCLEOTIDE SEQUENCE [LARGE SCALE GENOMIC DNA]</scope>
    <source>
        <strain evidence="10 11">MU402</strain>
    </source>
</reference>
<comment type="subcellular location">
    <subcellularLocation>
        <location evidence="2">Cytoplasm</location>
    </subcellularLocation>
    <subcellularLocation>
        <location evidence="1">Nucleus</location>
    </subcellularLocation>
</comment>
<keyword evidence="6" id="KW-0736">Signalosome</keyword>
<dbReference type="Proteomes" id="UP000469890">
    <property type="component" value="Unassembled WGS sequence"/>
</dbReference>
<dbReference type="InterPro" id="IPR055089">
    <property type="entry name" value="COP9_N"/>
</dbReference>
<name>A0A8H4F6X6_MUCCL</name>
<accession>A0A8H4F6X6</accession>
<sequence>MERGEPSSAAERSPRTREHPPIDEAIARIVSGQTNAENVATLDTLTAAQLLSYTSDGLDPLTVLNPVSHSLAYLYFIGARSKDATASNGKHLFEMLSHFIQVFDPEQVQAAPARFTIIGKALLHLAKVLKQPLLPLQSFKTAIERFSSNQPTLTSLHAPFIRACISAKQYRFPLDLLNRDIEILDTTKNDISIQRFLEYYYYGALIYIGNLDYDRALDFLSIAISVPTQKAISAIQVAAYKNFVLASLIVDGQVRALPKYTAQGVEKVCRTHASAYLSLVKAFTEADINMFHDVASKHSGIFEANKHMGLVKQCLQSLRRKIIEELTNVYITVGLNEMADKIGGVTAQELELILIEMINQKQVSATMSITEQHVKMVHFVEQSGKNEINLEDRIFNIAAINERVSIMNKLEGLNRDFQTKVTFICIVKICCRALMHTSIVHDAQCQWRSISFCFV</sequence>
<keyword evidence="5" id="KW-0963">Cytoplasm</keyword>
<evidence type="ECO:0000313" key="10">
    <source>
        <dbReference type="EMBL" id="KAF1807214.1"/>
    </source>
</evidence>
<dbReference type="InterPro" id="IPR050756">
    <property type="entry name" value="CSN3"/>
</dbReference>
<evidence type="ECO:0000259" key="9">
    <source>
        <dbReference type="PROSITE" id="PS50250"/>
    </source>
</evidence>
<keyword evidence="7" id="KW-0539">Nucleus</keyword>
<dbReference type="PANTHER" id="PTHR10758">
    <property type="entry name" value="26S PROTEASOME NON-ATPASE REGULATORY SUBUNIT 3/COP9 SIGNALOSOME COMPLEX SUBUNIT 3"/>
    <property type="match status" value="1"/>
</dbReference>
<dbReference type="Pfam" id="PF01399">
    <property type="entry name" value="PCI"/>
    <property type="match status" value="1"/>
</dbReference>
<dbReference type="EMBL" id="JAAECE010000001">
    <property type="protein sequence ID" value="KAF1807214.1"/>
    <property type="molecule type" value="Genomic_DNA"/>
</dbReference>
<gene>
    <name evidence="10" type="ORF">FB192DRAFT_1272898</name>
</gene>
<dbReference type="GO" id="GO:0006511">
    <property type="term" value="P:ubiquitin-dependent protein catabolic process"/>
    <property type="evidence" value="ECO:0007669"/>
    <property type="project" value="TreeGrafter"/>
</dbReference>
<dbReference type="GO" id="GO:0008180">
    <property type="term" value="C:COP9 signalosome"/>
    <property type="evidence" value="ECO:0007669"/>
    <property type="project" value="UniProtKB-KW"/>
</dbReference>
<proteinExistence type="inferred from homology"/>
<dbReference type="InterPro" id="IPR000717">
    <property type="entry name" value="PCI_dom"/>
</dbReference>
<evidence type="ECO:0000256" key="2">
    <source>
        <dbReference type="ARBA" id="ARBA00004496"/>
    </source>
</evidence>
<dbReference type="AlphaFoldDB" id="A0A8H4F6X6"/>
<evidence type="ECO:0000256" key="6">
    <source>
        <dbReference type="ARBA" id="ARBA00022790"/>
    </source>
</evidence>
<feature type="domain" description="PCI" evidence="9">
    <location>
        <begin position="212"/>
        <end position="381"/>
    </location>
</feature>
<feature type="region of interest" description="Disordered" evidence="8">
    <location>
        <begin position="1"/>
        <end position="21"/>
    </location>
</feature>
<evidence type="ECO:0000256" key="4">
    <source>
        <dbReference type="ARBA" id="ARBA00014878"/>
    </source>
</evidence>
<dbReference type="Pfam" id="PF22788">
    <property type="entry name" value="COP9_hel_rpt"/>
    <property type="match status" value="1"/>
</dbReference>
<evidence type="ECO:0000256" key="5">
    <source>
        <dbReference type="ARBA" id="ARBA00022490"/>
    </source>
</evidence>
<evidence type="ECO:0000313" key="11">
    <source>
        <dbReference type="Proteomes" id="UP000469890"/>
    </source>
</evidence>
<feature type="compositionally biased region" description="Basic and acidic residues" evidence="8">
    <location>
        <begin position="12"/>
        <end position="21"/>
    </location>
</feature>
<protein>
    <recommendedName>
        <fullName evidence="4">COP9 signalosome complex subunit 3</fullName>
    </recommendedName>
</protein>
<comment type="caution">
    <text evidence="10">The sequence shown here is derived from an EMBL/GenBank/DDBJ whole genome shotgun (WGS) entry which is preliminary data.</text>
</comment>
<evidence type="ECO:0000256" key="7">
    <source>
        <dbReference type="ARBA" id="ARBA00023242"/>
    </source>
</evidence>
<evidence type="ECO:0000256" key="1">
    <source>
        <dbReference type="ARBA" id="ARBA00004123"/>
    </source>
</evidence>
<organism evidence="10 11">
    <name type="scientific">Mucor circinelloides f. lusitanicus</name>
    <name type="common">Mucor racemosus var. lusitanicus</name>
    <dbReference type="NCBI Taxonomy" id="29924"/>
    <lineage>
        <taxon>Eukaryota</taxon>
        <taxon>Fungi</taxon>
        <taxon>Fungi incertae sedis</taxon>
        <taxon>Mucoromycota</taxon>
        <taxon>Mucoromycotina</taxon>
        <taxon>Mucoromycetes</taxon>
        <taxon>Mucorales</taxon>
        <taxon>Mucorineae</taxon>
        <taxon>Mucoraceae</taxon>
        <taxon>Mucor</taxon>
    </lineage>
</organism>
<dbReference type="GO" id="GO:0005737">
    <property type="term" value="C:cytoplasm"/>
    <property type="evidence" value="ECO:0007669"/>
    <property type="project" value="UniProtKB-SubCell"/>
</dbReference>
<evidence type="ECO:0000256" key="3">
    <source>
        <dbReference type="ARBA" id="ARBA00007084"/>
    </source>
</evidence>
<evidence type="ECO:0000256" key="8">
    <source>
        <dbReference type="SAM" id="MobiDB-lite"/>
    </source>
</evidence>
<dbReference type="PROSITE" id="PS50250">
    <property type="entry name" value="PCI"/>
    <property type="match status" value="1"/>
</dbReference>
<comment type="similarity">
    <text evidence="3">Belongs to the CSN3 family.</text>
</comment>